<gene>
    <name evidence="1" type="ORF">PACLA_8A061630</name>
</gene>
<evidence type="ECO:0000313" key="2">
    <source>
        <dbReference type="Proteomes" id="UP001152795"/>
    </source>
</evidence>
<sequence>MSFISFKRQLSADLERLSSRNHGNKCTAYPKSASAFRKLGSTSQNRIKPVRRTEAGIRNRNPKQGWVPVPPPPSRLEFFPTFLDGRTQGDWISDDDEILRHQQNCSFTVDRSRVFLPGTKTLPRFSYLRNSTLPDRTSGGTLDTSNWRRGFRTRYEIPDRRKEPTVRLVVNLPRTDMARPVVTFSYKHGKI</sequence>
<dbReference type="AlphaFoldDB" id="A0A7D9M103"/>
<evidence type="ECO:0000313" key="1">
    <source>
        <dbReference type="EMBL" id="CAB4041706.1"/>
    </source>
</evidence>
<dbReference type="Proteomes" id="UP001152795">
    <property type="component" value="Unassembled WGS sequence"/>
</dbReference>
<reference evidence="1" key="1">
    <citation type="submission" date="2020-04" db="EMBL/GenBank/DDBJ databases">
        <authorList>
            <person name="Alioto T."/>
            <person name="Alioto T."/>
            <person name="Gomez Garrido J."/>
        </authorList>
    </citation>
    <scope>NUCLEOTIDE SEQUENCE</scope>
    <source>
        <strain evidence="1">A484AB</strain>
    </source>
</reference>
<accession>A0A7D9M103</accession>
<name>A0A7D9M103_PARCT</name>
<comment type="caution">
    <text evidence="1">The sequence shown here is derived from an EMBL/GenBank/DDBJ whole genome shotgun (WGS) entry which is preliminary data.</text>
</comment>
<protein>
    <submittedName>
        <fullName evidence="1">Uncharacterized protein</fullName>
    </submittedName>
</protein>
<dbReference type="EMBL" id="CACRXK020028795">
    <property type="protein sequence ID" value="CAB4041706.1"/>
    <property type="molecule type" value="Genomic_DNA"/>
</dbReference>
<organism evidence="1 2">
    <name type="scientific">Paramuricea clavata</name>
    <name type="common">Red gorgonian</name>
    <name type="synonym">Violescent sea-whip</name>
    <dbReference type="NCBI Taxonomy" id="317549"/>
    <lineage>
        <taxon>Eukaryota</taxon>
        <taxon>Metazoa</taxon>
        <taxon>Cnidaria</taxon>
        <taxon>Anthozoa</taxon>
        <taxon>Octocorallia</taxon>
        <taxon>Malacalcyonacea</taxon>
        <taxon>Plexauridae</taxon>
        <taxon>Paramuricea</taxon>
    </lineage>
</organism>
<proteinExistence type="predicted"/>
<keyword evidence="2" id="KW-1185">Reference proteome</keyword>